<evidence type="ECO:0000256" key="1">
    <source>
        <dbReference type="ARBA" id="ARBA00022723"/>
    </source>
</evidence>
<evidence type="ECO:0000256" key="4">
    <source>
        <dbReference type="PROSITE-ProRule" id="PRU00175"/>
    </source>
</evidence>
<dbReference type="PROSITE" id="PS00518">
    <property type="entry name" value="ZF_RING_1"/>
    <property type="match status" value="1"/>
</dbReference>
<feature type="region of interest" description="Disordered" evidence="6">
    <location>
        <begin position="1"/>
        <end position="44"/>
    </location>
</feature>
<dbReference type="PANTHER" id="PTHR23041">
    <property type="entry name" value="RING FINGER DOMAIN-CONTAINING"/>
    <property type="match status" value="1"/>
</dbReference>
<feature type="coiled-coil region" evidence="5">
    <location>
        <begin position="119"/>
        <end position="153"/>
    </location>
</feature>
<keyword evidence="3" id="KW-0862">Zinc</keyword>
<evidence type="ECO:0000256" key="6">
    <source>
        <dbReference type="SAM" id="MobiDB-lite"/>
    </source>
</evidence>
<dbReference type="EMBL" id="LVYI01000016">
    <property type="protein sequence ID" value="OAP54014.1"/>
    <property type="molecule type" value="Genomic_DNA"/>
</dbReference>
<dbReference type="InterPro" id="IPR001841">
    <property type="entry name" value="Znf_RING"/>
</dbReference>
<evidence type="ECO:0000313" key="8">
    <source>
        <dbReference type="EMBL" id="OAP54014.1"/>
    </source>
</evidence>
<reference evidence="8 9" key="1">
    <citation type="submission" date="2016-04" db="EMBL/GenBank/DDBJ databases">
        <title>Draft genome of Fonsecaea erecta CBS 125763.</title>
        <authorList>
            <person name="Weiss V.A."/>
            <person name="Vicente V.A."/>
            <person name="Raittz R.T."/>
            <person name="Moreno L.F."/>
            <person name="De Souza E.M."/>
            <person name="Pedrosa F.O."/>
            <person name="Steffens M.B."/>
            <person name="Faoro H."/>
            <person name="Tadra-Sfeir M.Z."/>
            <person name="Najafzadeh M.J."/>
            <person name="Felipe M.S."/>
            <person name="Teixeira M."/>
            <person name="Sun J."/>
            <person name="Xi L."/>
            <person name="Gomes R."/>
            <person name="De Azevedo C.M."/>
            <person name="Salgado C.G."/>
            <person name="Da Silva M.B."/>
            <person name="Nascimento M.F."/>
            <person name="Queiroz-Telles F."/>
            <person name="Attili D.S."/>
            <person name="Gorbushina A."/>
        </authorList>
    </citation>
    <scope>NUCLEOTIDE SEQUENCE [LARGE SCALE GENOMIC DNA]</scope>
    <source>
        <strain evidence="8 9">CBS 125763</strain>
    </source>
</reference>
<comment type="caution">
    <text evidence="8">The sequence shown here is derived from an EMBL/GenBank/DDBJ whole genome shotgun (WGS) entry which is preliminary data.</text>
</comment>
<dbReference type="Pfam" id="PF00097">
    <property type="entry name" value="zf-C3HC4"/>
    <property type="match status" value="1"/>
</dbReference>
<dbReference type="PANTHER" id="PTHR23041:SF78">
    <property type="entry name" value="E3 UBIQUITIN-PROTEIN LIGASE RNF4"/>
    <property type="match status" value="1"/>
</dbReference>
<evidence type="ECO:0000256" key="3">
    <source>
        <dbReference type="ARBA" id="ARBA00022833"/>
    </source>
</evidence>
<dbReference type="PROSITE" id="PS50089">
    <property type="entry name" value="ZF_RING_2"/>
    <property type="match status" value="1"/>
</dbReference>
<dbReference type="AlphaFoldDB" id="A0A178Z2T7"/>
<dbReference type="InterPro" id="IPR017907">
    <property type="entry name" value="Znf_RING_CS"/>
</dbReference>
<keyword evidence="9" id="KW-1185">Reference proteome</keyword>
<dbReference type="InterPro" id="IPR018957">
    <property type="entry name" value="Znf_C3HC4_RING-type"/>
</dbReference>
<feature type="domain" description="RING-type" evidence="7">
    <location>
        <begin position="155"/>
        <end position="196"/>
    </location>
</feature>
<dbReference type="OrthoDB" id="305238at2759"/>
<organism evidence="8 9">
    <name type="scientific">Fonsecaea erecta</name>
    <dbReference type="NCBI Taxonomy" id="1367422"/>
    <lineage>
        <taxon>Eukaryota</taxon>
        <taxon>Fungi</taxon>
        <taxon>Dikarya</taxon>
        <taxon>Ascomycota</taxon>
        <taxon>Pezizomycotina</taxon>
        <taxon>Eurotiomycetes</taxon>
        <taxon>Chaetothyriomycetidae</taxon>
        <taxon>Chaetothyriales</taxon>
        <taxon>Herpotrichiellaceae</taxon>
        <taxon>Fonsecaea</taxon>
    </lineage>
</organism>
<name>A0A178Z2T7_9EURO</name>
<dbReference type="InterPro" id="IPR047134">
    <property type="entry name" value="RNF4"/>
</dbReference>
<dbReference type="GeneID" id="30015942"/>
<sequence length="224" mass="25753">MPSSSSKGNKRARTDDRPTPRKRVATSSPAPEMPTNDRNNNQWEATQPEYGTDAFIVQRVYQNKIARLLVENRKTIERLEDEHELNIRVITRKHEHVAAALEDAKDEQWIRIQMQGKHIKELREEITRWESRVENMTNMLKAARAKVKQGEALECSVCTYAVIDHITNCGHGFCGLCITSWKRECHTPLPQCPSCRKYLDESQIRKVFLSAGKDDPKLVVLDGE</sequence>
<dbReference type="RefSeq" id="XP_018687381.1">
    <property type="nucleotide sequence ID" value="XM_018843279.1"/>
</dbReference>
<dbReference type="SUPFAM" id="SSF57850">
    <property type="entry name" value="RING/U-box"/>
    <property type="match status" value="1"/>
</dbReference>
<keyword evidence="5" id="KW-0175">Coiled coil</keyword>
<dbReference type="Proteomes" id="UP000078343">
    <property type="component" value="Unassembled WGS sequence"/>
</dbReference>
<dbReference type="Gene3D" id="3.30.40.10">
    <property type="entry name" value="Zinc/RING finger domain, C3HC4 (zinc finger)"/>
    <property type="match status" value="1"/>
</dbReference>
<gene>
    <name evidence="8" type="ORF">AYL99_11774</name>
</gene>
<keyword evidence="1" id="KW-0479">Metal-binding</keyword>
<evidence type="ECO:0000256" key="2">
    <source>
        <dbReference type="ARBA" id="ARBA00022771"/>
    </source>
</evidence>
<evidence type="ECO:0000259" key="7">
    <source>
        <dbReference type="PROSITE" id="PS50089"/>
    </source>
</evidence>
<keyword evidence="2 4" id="KW-0863">Zinc-finger</keyword>
<proteinExistence type="predicted"/>
<evidence type="ECO:0000313" key="9">
    <source>
        <dbReference type="Proteomes" id="UP000078343"/>
    </source>
</evidence>
<evidence type="ECO:0000256" key="5">
    <source>
        <dbReference type="SAM" id="Coils"/>
    </source>
</evidence>
<protein>
    <recommendedName>
        <fullName evidence="7">RING-type domain-containing protein</fullName>
    </recommendedName>
</protein>
<dbReference type="GO" id="GO:0008270">
    <property type="term" value="F:zinc ion binding"/>
    <property type="evidence" value="ECO:0007669"/>
    <property type="project" value="UniProtKB-KW"/>
</dbReference>
<dbReference type="InterPro" id="IPR013083">
    <property type="entry name" value="Znf_RING/FYVE/PHD"/>
</dbReference>
<accession>A0A178Z2T7</accession>